<keyword evidence="3" id="KW-0967">Endosome</keyword>
<dbReference type="InterPro" id="IPR036871">
    <property type="entry name" value="PX_dom_sf"/>
</dbReference>
<evidence type="ECO:0000313" key="9">
    <source>
        <dbReference type="EMBL" id="TWW56022.1"/>
    </source>
</evidence>
<dbReference type="PANTHER" id="PTHR20939">
    <property type="entry name" value="SORTING NEXIN 20, 21"/>
    <property type="match status" value="1"/>
</dbReference>
<keyword evidence="6" id="KW-0472">Membrane</keyword>
<reference evidence="9 10" key="1">
    <citation type="submission" date="2019-04" db="EMBL/GenBank/DDBJ databases">
        <title>Chromosome genome assembly for Takifugu flavidus.</title>
        <authorList>
            <person name="Xiao S."/>
        </authorList>
    </citation>
    <scope>NUCLEOTIDE SEQUENCE [LARGE SCALE GENOMIC DNA]</scope>
    <source>
        <strain evidence="9">HTHZ2018</strain>
        <tissue evidence="9">Muscle</tissue>
    </source>
</reference>
<organism evidence="9 10">
    <name type="scientific">Takifugu flavidus</name>
    <name type="common">sansaifugu</name>
    <dbReference type="NCBI Taxonomy" id="433684"/>
    <lineage>
        <taxon>Eukaryota</taxon>
        <taxon>Metazoa</taxon>
        <taxon>Chordata</taxon>
        <taxon>Craniata</taxon>
        <taxon>Vertebrata</taxon>
        <taxon>Euteleostomi</taxon>
        <taxon>Actinopterygii</taxon>
        <taxon>Neopterygii</taxon>
        <taxon>Teleostei</taxon>
        <taxon>Neoteleostei</taxon>
        <taxon>Acanthomorphata</taxon>
        <taxon>Eupercaria</taxon>
        <taxon>Tetraodontiformes</taxon>
        <taxon>Tetradontoidea</taxon>
        <taxon>Tetraodontidae</taxon>
        <taxon>Takifugu</taxon>
    </lineage>
</organism>
<dbReference type="PANTHER" id="PTHR20939:SF10">
    <property type="entry name" value="SORTING NEXIN-21"/>
    <property type="match status" value="1"/>
</dbReference>
<evidence type="ECO:0000256" key="7">
    <source>
        <dbReference type="SAM" id="MobiDB-lite"/>
    </source>
</evidence>
<dbReference type="GO" id="GO:0031901">
    <property type="term" value="C:early endosome membrane"/>
    <property type="evidence" value="ECO:0007669"/>
    <property type="project" value="UniProtKB-SubCell"/>
</dbReference>
<evidence type="ECO:0000256" key="3">
    <source>
        <dbReference type="ARBA" id="ARBA00022753"/>
    </source>
</evidence>
<feature type="region of interest" description="Disordered" evidence="7">
    <location>
        <begin position="84"/>
        <end position="109"/>
    </location>
</feature>
<dbReference type="SUPFAM" id="SSF64268">
    <property type="entry name" value="PX domain"/>
    <property type="match status" value="1"/>
</dbReference>
<evidence type="ECO:0000313" key="10">
    <source>
        <dbReference type="Proteomes" id="UP000324091"/>
    </source>
</evidence>
<keyword evidence="5" id="KW-0446">Lipid-binding</keyword>
<dbReference type="AlphaFoldDB" id="A0A5C6MLJ8"/>
<dbReference type="Gene3D" id="3.30.1520.10">
    <property type="entry name" value="Phox-like domain"/>
    <property type="match status" value="1"/>
</dbReference>
<feature type="compositionally biased region" description="Acidic residues" evidence="7">
    <location>
        <begin position="87"/>
        <end position="99"/>
    </location>
</feature>
<proteinExistence type="predicted"/>
<dbReference type="SMART" id="SM00312">
    <property type="entry name" value="PX"/>
    <property type="match status" value="1"/>
</dbReference>
<dbReference type="GO" id="GO:1901981">
    <property type="term" value="F:phosphatidylinositol phosphate binding"/>
    <property type="evidence" value="ECO:0007669"/>
    <property type="project" value="TreeGrafter"/>
</dbReference>
<comment type="subcellular location">
    <subcellularLocation>
        <location evidence="1">Early endosome membrane</location>
        <topology evidence="1">Peripheral membrane protein</topology>
        <orientation evidence="1">Cytoplasmic side</orientation>
    </subcellularLocation>
</comment>
<sequence length="516" mass="57359">MKVKWRHGSDGDQELILFLSIIVHLLQDPDSIMASRLLHRLKRSLFKDGEAVGPEPEVTGDGWEAELEEEEECVTDRLGGKLCFDSGQEEGAEDEDEGSGQDSNSDILGESMEEGLSSTGVALPGLQGAAMALIASSSMFFGAQHVPFRTTTLSCVDTSPSGPPSTRDSWRTACGGSEVSPSPTGRRATDSLLFEVTDASIMRDGASKYVLYTIHVIQAGGSDKTPAVITRRYSEFQKLHVRLCRHHGEQMERVHFPRKKLRSNFTAETIGKRSRAFEQYLSHLCSVAALQGALCVRQFFYLPDLQAGQTYIRAERYQDALGPLLNAKRLQQKLGWTALCDNQPPTTSSHWLYTLVALLSCFQEVEQLEEARDHCQHALCAVIPAPRLRSWGNSPRRPQEEPQALSLSADAFHFSSNRPHPLLLPLAQVMVRLSWQTGTDKRQWEELLHNLEEEEAGVDNEPTIREFLLQQCLEESEGEAGARWLTERERGGGSRSSAAISLMRQSKIISEANVQL</sequence>
<dbReference type="InterPro" id="IPR039937">
    <property type="entry name" value="SNX20/SNX21"/>
</dbReference>
<feature type="region of interest" description="Disordered" evidence="7">
    <location>
        <begin position="155"/>
        <end position="186"/>
    </location>
</feature>
<keyword evidence="2" id="KW-0813">Transport</keyword>
<feature type="domain" description="PX" evidence="8">
    <location>
        <begin position="190"/>
        <end position="307"/>
    </location>
</feature>
<name>A0A5C6MLJ8_9TELE</name>
<evidence type="ECO:0000259" key="8">
    <source>
        <dbReference type="PROSITE" id="PS50195"/>
    </source>
</evidence>
<dbReference type="PROSITE" id="PS50195">
    <property type="entry name" value="PX"/>
    <property type="match status" value="1"/>
</dbReference>
<gene>
    <name evidence="9" type="ORF">D4764_08G0000090</name>
</gene>
<evidence type="ECO:0000256" key="1">
    <source>
        <dbReference type="ARBA" id="ARBA00004469"/>
    </source>
</evidence>
<accession>A0A5C6MLJ8</accession>
<keyword evidence="10" id="KW-1185">Reference proteome</keyword>
<evidence type="ECO:0000256" key="2">
    <source>
        <dbReference type="ARBA" id="ARBA00022448"/>
    </source>
</evidence>
<keyword evidence="4" id="KW-0653">Protein transport</keyword>
<evidence type="ECO:0000256" key="5">
    <source>
        <dbReference type="ARBA" id="ARBA00023121"/>
    </source>
</evidence>
<evidence type="ECO:0000256" key="6">
    <source>
        <dbReference type="ARBA" id="ARBA00023136"/>
    </source>
</evidence>
<feature type="compositionally biased region" description="Polar residues" evidence="7">
    <location>
        <begin position="155"/>
        <end position="167"/>
    </location>
</feature>
<dbReference type="EMBL" id="RHFK02000021">
    <property type="protein sequence ID" value="TWW56022.1"/>
    <property type="molecule type" value="Genomic_DNA"/>
</dbReference>
<dbReference type="InterPro" id="IPR001683">
    <property type="entry name" value="PX_dom"/>
</dbReference>
<protein>
    <submittedName>
        <fullName evidence="9">Sorting nexin-21</fullName>
    </submittedName>
</protein>
<dbReference type="Pfam" id="PF00787">
    <property type="entry name" value="PX"/>
    <property type="match status" value="1"/>
</dbReference>
<dbReference type="Proteomes" id="UP000324091">
    <property type="component" value="Chromosome 8"/>
</dbReference>
<comment type="caution">
    <text evidence="9">The sequence shown here is derived from an EMBL/GenBank/DDBJ whole genome shotgun (WGS) entry which is preliminary data.</text>
</comment>
<dbReference type="GO" id="GO:0015031">
    <property type="term" value="P:protein transport"/>
    <property type="evidence" value="ECO:0007669"/>
    <property type="project" value="UniProtKB-KW"/>
</dbReference>
<evidence type="ECO:0000256" key="4">
    <source>
        <dbReference type="ARBA" id="ARBA00022927"/>
    </source>
</evidence>